<dbReference type="STRING" id="362948.LSL_0143"/>
<sequence length="48" mass="5350">MKNIIKVTVAPAPLATSHAEIPIQIKVKTNKILKAIVAFFFKLFIVRS</sequence>
<name>Q1WVF7_LIGS1</name>
<evidence type="ECO:0000313" key="1">
    <source>
        <dbReference type="EMBL" id="ABD98960.1"/>
    </source>
</evidence>
<dbReference type="Proteomes" id="UP000006559">
    <property type="component" value="Chromosome"/>
</dbReference>
<keyword evidence="2" id="KW-1185">Reference proteome</keyword>
<proteinExistence type="predicted"/>
<evidence type="ECO:0000313" key="2">
    <source>
        <dbReference type="Proteomes" id="UP000006559"/>
    </source>
</evidence>
<dbReference type="KEGG" id="lsl:LSL_0143"/>
<gene>
    <name evidence="1" type="ordered locus">LSL_0143</name>
</gene>
<dbReference type="EMBL" id="CP000233">
    <property type="protein sequence ID" value="ABD98960.1"/>
    <property type="molecule type" value="Genomic_DNA"/>
</dbReference>
<organism evidence="1 2">
    <name type="scientific">Ligilactobacillus salivarius (strain UCC118)</name>
    <name type="common">Lactobacillus salivarius</name>
    <dbReference type="NCBI Taxonomy" id="362948"/>
    <lineage>
        <taxon>Bacteria</taxon>
        <taxon>Bacillati</taxon>
        <taxon>Bacillota</taxon>
        <taxon>Bacilli</taxon>
        <taxon>Lactobacillales</taxon>
        <taxon>Lactobacillaceae</taxon>
        <taxon>Ligilactobacillus</taxon>
    </lineage>
</organism>
<dbReference type="AlphaFoldDB" id="Q1WVF7"/>
<accession>Q1WVF7</accession>
<dbReference type="HOGENOM" id="CLU_3154296_0_0_9"/>
<reference evidence="1 2" key="1">
    <citation type="journal article" date="2006" name="Proc. Natl. Acad. Sci. U.S.A.">
        <title>Multireplicon genome architecture of Lactobacillus salivarius.</title>
        <authorList>
            <person name="Claesson M.J."/>
            <person name="Li Y."/>
            <person name="Leahy S."/>
            <person name="Canchaya C."/>
            <person name="van Pijkeren J.P."/>
            <person name="Cerdeno-Tarraga A.M."/>
            <person name="Parkhill J."/>
            <person name="Flynn S."/>
            <person name="O'Sullivan G.C."/>
            <person name="Collins J.K."/>
            <person name="Higgins D."/>
            <person name="Shanahan F."/>
            <person name="Fitzgerald G.F."/>
            <person name="van Sinderen D."/>
            <person name="O'Toole P.W."/>
        </authorList>
    </citation>
    <scope>NUCLEOTIDE SEQUENCE [LARGE SCALE GENOMIC DNA]</scope>
    <source>
        <strain evidence="1 2">UCC118</strain>
    </source>
</reference>
<protein>
    <submittedName>
        <fullName evidence="1">Uncharacterized protein</fullName>
    </submittedName>
</protein>